<dbReference type="eggNOG" id="KOG1470">
    <property type="taxonomic scope" value="Eukaryota"/>
</dbReference>
<gene>
    <name evidence="2" type="ORF">COCSUDRAFT_41891</name>
</gene>
<dbReference type="GO" id="GO:0008526">
    <property type="term" value="F:phosphatidylinositol transfer activity"/>
    <property type="evidence" value="ECO:0007669"/>
    <property type="project" value="TreeGrafter"/>
</dbReference>
<dbReference type="GeneID" id="17041723"/>
<dbReference type="Proteomes" id="UP000007264">
    <property type="component" value="Unassembled WGS sequence"/>
</dbReference>
<sequence>MGWFSHSHKTDQKPTDELRANVQTLLEGNPALQMFASDACLTRFLVARNNNVHNATYALRRTLQWRARFKPENIYWDDVKACASGGRLELLSQADSLGRPILLYRLRAPSKKGTTADEYMRFWVYMLECTCRMADNTGAGKVVVVFDMHGYSDPNTIMPTFLTRIELIRTAQAHFPERLALASVCNPPLIFWALWRSIVPFLDPITKSKVAFASNVEQIQEALQPTISPDLLYESLGGSKPEKFEFAHLDQHMRAMDAERRAELSAASLLTAKAAHSDADEHMLDAKPLSARRAGLVDA</sequence>
<reference evidence="2 3" key="1">
    <citation type="journal article" date="2012" name="Genome Biol.">
        <title>The genome of the polar eukaryotic microalga coccomyxa subellipsoidea reveals traits of cold adaptation.</title>
        <authorList>
            <person name="Blanc G."/>
            <person name="Agarkova I."/>
            <person name="Grimwood J."/>
            <person name="Kuo A."/>
            <person name="Brueggeman A."/>
            <person name="Dunigan D."/>
            <person name="Gurnon J."/>
            <person name="Ladunga I."/>
            <person name="Lindquist E."/>
            <person name="Lucas S."/>
            <person name="Pangilinan J."/>
            <person name="Proschold T."/>
            <person name="Salamov A."/>
            <person name="Schmutz J."/>
            <person name="Weeks D."/>
            <person name="Yamada T."/>
            <person name="Claverie J.M."/>
            <person name="Grigoriev I."/>
            <person name="Van Etten J."/>
            <person name="Lomsadze A."/>
            <person name="Borodovsky M."/>
        </authorList>
    </citation>
    <scope>NUCLEOTIDE SEQUENCE [LARGE SCALE GENOMIC DNA]</scope>
    <source>
        <strain evidence="2 3">C-169</strain>
    </source>
</reference>
<organism evidence="2 3">
    <name type="scientific">Coccomyxa subellipsoidea (strain C-169)</name>
    <name type="common">Green microalga</name>
    <dbReference type="NCBI Taxonomy" id="574566"/>
    <lineage>
        <taxon>Eukaryota</taxon>
        <taxon>Viridiplantae</taxon>
        <taxon>Chlorophyta</taxon>
        <taxon>core chlorophytes</taxon>
        <taxon>Trebouxiophyceae</taxon>
        <taxon>Trebouxiophyceae incertae sedis</taxon>
        <taxon>Coccomyxaceae</taxon>
        <taxon>Coccomyxa</taxon>
        <taxon>Coccomyxa subellipsoidea</taxon>
    </lineage>
</organism>
<protein>
    <submittedName>
        <fullName evidence="2">CRAL/TRIO domain-containing protein</fullName>
    </submittedName>
</protein>
<dbReference type="InterPro" id="IPR052578">
    <property type="entry name" value="PI_Transfer_CRAL-TRIO"/>
</dbReference>
<dbReference type="OrthoDB" id="75724at2759"/>
<dbReference type="SMART" id="SM00516">
    <property type="entry name" value="SEC14"/>
    <property type="match status" value="1"/>
</dbReference>
<proteinExistence type="predicted"/>
<evidence type="ECO:0000313" key="3">
    <source>
        <dbReference type="Proteomes" id="UP000007264"/>
    </source>
</evidence>
<evidence type="ECO:0000259" key="1">
    <source>
        <dbReference type="SMART" id="SM00516"/>
    </source>
</evidence>
<dbReference type="AlphaFoldDB" id="I0YZB2"/>
<comment type="caution">
    <text evidence="2">The sequence shown here is derived from an EMBL/GenBank/DDBJ whole genome shotgun (WGS) entry which is preliminary data.</text>
</comment>
<name>I0YZB2_COCSC</name>
<dbReference type="InterPro" id="IPR001251">
    <property type="entry name" value="CRAL-TRIO_dom"/>
</dbReference>
<dbReference type="KEGG" id="csl:COCSUDRAFT_41891"/>
<dbReference type="Pfam" id="PF00650">
    <property type="entry name" value="CRAL_TRIO"/>
    <property type="match status" value="1"/>
</dbReference>
<dbReference type="SUPFAM" id="SSF46938">
    <property type="entry name" value="CRAL/TRIO N-terminal domain"/>
    <property type="match status" value="1"/>
</dbReference>
<keyword evidence="3" id="KW-1185">Reference proteome</keyword>
<evidence type="ECO:0000313" key="2">
    <source>
        <dbReference type="EMBL" id="EIE23731.1"/>
    </source>
</evidence>
<dbReference type="CDD" id="cd00170">
    <property type="entry name" value="SEC14"/>
    <property type="match status" value="1"/>
</dbReference>
<dbReference type="Gene3D" id="3.40.525.10">
    <property type="entry name" value="CRAL-TRIO lipid binding domain"/>
    <property type="match status" value="1"/>
</dbReference>
<dbReference type="InterPro" id="IPR036865">
    <property type="entry name" value="CRAL-TRIO_dom_sf"/>
</dbReference>
<dbReference type="EMBL" id="AGSI01000007">
    <property type="protein sequence ID" value="EIE23731.1"/>
    <property type="molecule type" value="Genomic_DNA"/>
</dbReference>
<dbReference type="SUPFAM" id="SSF52087">
    <property type="entry name" value="CRAL/TRIO domain"/>
    <property type="match status" value="1"/>
</dbReference>
<feature type="domain" description="CRAL-TRIO" evidence="1">
    <location>
        <begin position="75"/>
        <end position="241"/>
    </location>
</feature>
<accession>I0YZB2</accession>
<dbReference type="PANTHER" id="PTHR45824">
    <property type="entry name" value="GH16843P"/>
    <property type="match status" value="1"/>
</dbReference>
<dbReference type="InterPro" id="IPR036273">
    <property type="entry name" value="CRAL/TRIO_N_dom_sf"/>
</dbReference>
<dbReference type="PANTHER" id="PTHR45824:SF6">
    <property type="entry name" value="F16L1.9 PROTEIN"/>
    <property type="match status" value="1"/>
</dbReference>
<dbReference type="RefSeq" id="XP_005648275.1">
    <property type="nucleotide sequence ID" value="XM_005648218.1"/>
</dbReference>